<dbReference type="RefSeq" id="WP_280882196.1">
    <property type="nucleotide sequence ID" value="NZ_JARXVH010000023.1"/>
</dbReference>
<evidence type="ECO:0000256" key="1">
    <source>
        <dbReference type="SAM" id="MobiDB-lite"/>
    </source>
</evidence>
<evidence type="ECO:0000313" key="3">
    <source>
        <dbReference type="Proteomes" id="UP001160499"/>
    </source>
</evidence>
<name>A0ABT6LYV2_9ACTN</name>
<accession>A0ABT6LYV2</accession>
<gene>
    <name evidence="2" type="ORF">M2283_008822</name>
</gene>
<comment type="caution">
    <text evidence="2">The sequence shown here is derived from an EMBL/GenBank/DDBJ whole genome shotgun (WGS) entry which is preliminary data.</text>
</comment>
<keyword evidence="3" id="KW-1185">Reference proteome</keyword>
<evidence type="ECO:0000313" key="2">
    <source>
        <dbReference type="EMBL" id="MDH6221475.1"/>
    </source>
</evidence>
<protein>
    <submittedName>
        <fullName evidence="2">Uncharacterized protein</fullName>
    </submittedName>
</protein>
<proteinExistence type="predicted"/>
<sequence>MSVVIALDPGVPTGTTPLEGPRPDPRSPAFRDLEEKTVARFRVLAREYGTARRRRSAVVVPGHPELVLDGSLLGRMVLSYSTQGWSGIEQARDALLALQRGGKTEIEDGLFFAAVRDLLSHLIGRTLVDLEARAAQLATDALKSSSEQLEKGSKQLGLKTQQIGRFPAPVDDEPDTSEPVHRHTLENHELCGRLHTQLLAVAKEFVAVAAFKRHLAVVPKPGSQDEKDLKESIESYAKRAGTALQAAVFTKECPIGLLGVRLVDLDTTQEQFEGRLAQVLQLLTESVTDVRKTALGERAPGVVGPSATRLPEGRVHLADFRPSLEVRLLTKAAEGIENDRAWLPLLHEETWDRMLAEPGLVQGGFGYAVAGHYRLALLERKKADEARAAEKSAIWRWVEIIAAGLSIAALILFPWGAVPLLTVALETGAAAAALVVATHQIVELYTQVQLAKRLVVAGLMVGGSAAQGAEVLAGLGALAQFRLTVYGEALKDIGLVALGELIGTRLAAARHAVRGYGYVQDIKTLLGPAR</sequence>
<dbReference type="Proteomes" id="UP001160499">
    <property type="component" value="Unassembled WGS sequence"/>
</dbReference>
<organism evidence="2 3">
    <name type="scientific">Streptomyces pseudovenezuelae</name>
    <dbReference type="NCBI Taxonomy" id="67350"/>
    <lineage>
        <taxon>Bacteria</taxon>
        <taxon>Bacillati</taxon>
        <taxon>Actinomycetota</taxon>
        <taxon>Actinomycetes</taxon>
        <taxon>Kitasatosporales</taxon>
        <taxon>Streptomycetaceae</taxon>
        <taxon>Streptomyces</taxon>
        <taxon>Streptomyces aurantiacus group</taxon>
    </lineage>
</organism>
<feature type="region of interest" description="Disordered" evidence="1">
    <location>
        <begin position="1"/>
        <end position="29"/>
    </location>
</feature>
<dbReference type="EMBL" id="JARXVH010000023">
    <property type="protein sequence ID" value="MDH6221475.1"/>
    <property type="molecule type" value="Genomic_DNA"/>
</dbReference>
<reference evidence="2 3" key="1">
    <citation type="submission" date="2023-04" db="EMBL/GenBank/DDBJ databases">
        <title>Forest soil microbial communities from Buena Vista Peninsula, Colon Province, Panama.</title>
        <authorList>
            <person name="Bouskill N."/>
        </authorList>
    </citation>
    <scope>NUCLEOTIDE SEQUENCE [LARGE SCALE GENOMIC DNA]</scope>
    <source>
        <strain evidence="2 3">GGS1</strain>
    </source>
</reference>